<feature type="transmembrane region" description="Helical" evidence="4">
    <location>
        <begin position="312"/>
        <end position="330"/>
    </location>
</feature>
<dbReference type="RefSeq" id="WP_177214614.1">
    <property type="nucleotide sequence ID" value="NZ_FOYZ01000005.1"/>
</dbReference>
<evidence type="ECO:0000259" key="6">
    <source>
        <dbReference type="PROSITE" id="PS50885"/>
    </source>
</evidence>
<sequence>MKELSRYIRNRSLKKSSESVFEGISKGRKKALENWFNDQWRKINSIVKSLISISEDTDKQLETLNESVLHYDEFLEAFILDSTGKVILSSYAGHTNHDLSSYPNYKKALHNEPYMYGPYCDKATLNLPSKNKHFFDEVTLLFSQPYQADNELRILCIRILNDDMSNVIQDEDTHIYKESGDNYLFMVKNERNIPQGTAISRSRFEDMTFSLGDNLKDGVRTKSWGIVQIKEHTEFEIVFTDPATKQLHPGIQSTIRNGENLDCWPGYPDYRHILVGGKGTQIIPPHSDEIWGMMCEADIAEIYKFSSLRETYSLLIAFISAVAFFANTLLMKHFPALSLTFEIIFIVLLFLLSYITTSRLLVKPINRTTDLLHEIAEGEGNLTKRVSTSSNNEIGELGKWFNKFISNQMNMIKRVGNAVKTTKVTLRRVSSASDKIEAEISNIRDTITTLSNNCVEQNELFLSTQKEVGRIADSFQKNANLNEMISVIQEKTHSTSSTAANAKDLTSEVISSISELEAAMENALTSIGGLSEKSNQITNIVSTITSISNQTNLLALNASIEAARAGDAGKGFAVVADEIKKLSQDTTNATQIISELIGSIQSEIIDTNTNIDIIDEKVKSSVKSTKESTKAVELVIDVSNTISQIMEMMNEQNAVIQDVRQNIYEMAQKSEQAVSIGEDSTRIAEERIERITRQTYKLQRVIEGLHNSSEDLSEIVNSFVVK</sequence>
<dbReference type="Pfam" id="PF00672">
    <property type="entry name" value="HAMP"/>
    <property type="match status" value="1"/>
</dbReference>
<keyword evidence="4" id="KW-0472">Membrane</keyword>
<evidence type="ECO:0000313" key="8">
    <source>
        <dbReference type="Proteomes" id="UP000199659"/>
    </source>
</evidence>
<dbReference type="PROSITE" id="PS50885">
    <property type="entry name" value="HAMP"/>
    <property type="match status" value="1"/>
</dbReference>
<comment type="similarity">
    <text evidence="2">Belongs to the methyl-accepting chemotaxis (MCP) protein family.</text>
</comment>
<dbReference type="InterPro" id="IPR004089">
    <property type="entry name" value="MCPsignal_dom"/>
</dbReference>
<dbReference type="Pfam" id="PF00015">
    <property type="entry name" value="MCPsignal"/>
    <property type="match status" value="1"/>
</dbReference>
<keyword evidence="1 3" id="KW-0807">Transducer</keyword>
<evidence type="ECO:0000256" key="3">
    <source>
        <dbReference type="PROSITE-ProRule" id="PRU00284"/>
    </source>
</evidence>
<protein>
    <submittedName>
        <fullName evidence="7">Methyl-accepting chemotaxis protein</fullName>
    </submittedName>
</protein>
<dbReference type="SMART" id="SM00283">
    <property type="entry name" value="MA"/>
    <property type="match status" value="1"/>
</dbReference>
<dbReference type="CDD" id="cd06225">
    <property type="entry name" value="HAMP"/>
    <property type="match status" value="1"/>
</dbReference>
<proteinExistence type="inferred from homology"/>
<feature type="domain" description="Methyl-accepting transducer" evidence="5">
    <location>
        <begin position="432"/>
        <end position="688"/>
    </location>
</feature>
<reference evidence="7 8" key="1">
    <citation type="submission" date="2016-10" db="EMBL/GenBank/DDBJ databases">
        <authorList>
            <person name="de Groot N.N."/>
        </authorList>
    </citation>
    <scope>NUCLEOTIDE SEQUENCE [LARGE SCALE GENOMIC DNA]</scope>
    <source>
        <strain evidence="7 8">743A</strain>
    </source>
</reference>
<dbReference type="InterPro" id="IPR003660">
    <property type="entry name" value="HAMP_dom"/>
</dbReference>
<dbReference type="AlphaFoldDB" id="A0A1I6JBH0"/>
<dbReference type="PROSITE" id="PS50111">
    <property type="entry name" value="CHEMOTAXIS_TRANSDUC_2"/>
    <property type="match status" value="1"/>
</dbReference>
<dbReference type="Proteomes" id="UP000199659">
    <property type="component" value="Unassembled WGS sequence"/>
</dbReference>
<feature type="domain" description="HAMP" evidence="6">
    <location>
        <begin position="359"/>
        <end position="413"/>
    </location>
</feature>
<evidence type="ECO:0000259" key="5">
    <source>
        <dbReference type="PROSITE" id="PS50111"/>
    </source>
</evidence>
<evidence type="ECO:0000256" key="1">
    <source>
        <dbReference type="ARBA" id="ARBA00023224"/>
    </source>
</evidence>
<gene>
    <name evidence="7" type="ORF">SAMN05661086_01530</name>
</gene>
<dbReference type="SMART" id="SM00304">
    <property type="entry name" value="HAMP"/>
    <property type="match status" value="1"/>
</dbReference>
<dbReference type="CDD" id="cd11386">
    <property type="entry name" value="MCP_signal"/>
    <property type="match status" value="1"/>
</dbReference>
<dbReference type="PANTHER" id="PTHR32089">
    <property type="entry name" value="METHYL-ACCEPTING CHEMOTAXIS PROTEIN MCPB"/>
    <property type="match status" value="1"/>
</dbReference>
<dbReference type="Gene3D" id="3.30.450.20">
    <property type="entry name" value="PAS domain"/>
    <property type="match status" value="1"/>
</dbReference>
<keyword evidence="4" id="KW-1133">Transmembrane helix</keyword>
<organism evidence="7 8">
    <name type="scientific">Anaeromicropila populeti</name>
    <dbReference type="NCBI Taxonomy" id="37658"/>
    <lineage>
        <taxon>Bacteria</taxon>
        <taxon>Bacillati</taxon>
        <taxon>Bacillota</taxon>
        <taxon>Clostridia</taxon>
        <taxon>Lachnospirales</taxon>
        <taxon>Lachnospiraceae</taxon>
        <taxon>Anaeromicropila</taxon>
    </lineage>
</organism>
<dbReference type="GO" id="GO:0007165">
    <property type="term" value="P:signal transduction"/>
    <property type="evidence" value="ECO:0007669"/>
    <property type="project" value="UniProtKB-KW"/>
</dbReference>
<dbReference type="EMBL" id="FOYZ01000005">
    <property type="protein sequence ID" value="SFR76298.1"/>
    <property type="molecule type" value="Genomic_DNA"/>
</dbReference>
<evidence type="ECO:0000256" key="2">
    <source>
        <dbReference type="ARBA" id="ARBA00029447"/>
    </source>
</evidence>
<evidence type="ECO:0000256" key="4">
    <source>
        <dbReference type="SAM" id="Phobius"/>
    </source>
</evidence>
<dbReference type="SUPFAM" id="SSF58104">
    <property type="entry name" value="Methyl-accepting chemotaxis protein (MCP) signaling domain"/>
    <property type="match status" value="1"/>
</dbReference>
<keyword evidence="8" id="KW-1185">Reference proteome</keyword>
<dbReference type="PANTHER" id="PTHR32089:SF112">
    <property type="entry name" value="LYSOZYME-LIKE PROTEIN-RELATED"/>
    <property type="match status" value="1"/>
</dbReference>
<evidence type="ECO:0000313" key="7">
    <source>
        <dbReference type="EMBL" id="SFR76298.1"/>
    </source>
</evidence>
<accession>A0A1I6JBH0</accession>
<feature type="transmembrane region" description="Helical" evidence="4">
    <location>
        <begin position="336"/>
        <end position="357"/>
    </location>
</feature>
<name>A0A1I6JBH0_9FIRM</name>
<dbReference type="Gene3D" id="1.10.287.950">
    <property type="entry name" value="Methyl-accepting chemotaxis protein"/>
    <property type="match status" value="1"/>
</dbReference>
<dbReference type="Gene3D" id="6.10.340.10">
    <property type="match status" value="1"/>
</dbReference>
<dbReference type="STRING" id="37658.SAMN05661086_01530"/>
<keyword evidence="4" id="KW-0812">Transmembrane</keyword>
<dbReference type="GO" id="GO:0016020">
    <property type="term" value="C:membrane"/>
    <property type="evidence" value="ECO:0007669"/>
    <property type="project" value="InterPro"/>
</dbReference>